<dbReference type="RefSeq" id="WP_367773044.1">
    <property type="nucleotide sequence ID" value="NZ_JBFNXR010000033.1"/>
</dbReference>
<dbReference type="Proteomes" id="UP001556118">
    <property type="component" value="Unassembled WGS sequence"/>
</dbReference>
<dbReference type="EMBL" id="JBFNXR010000033">
    <property type="protein sequence ID" value="MEW9855467.1"/>
    <property type="molecule type" value="Genomic_DNA"/>
</dbReference>
<name>A0ABV3RBI9_9SPHN</name>
<comment type="caution">
    <text evidence="2">The sequence shown here is derived from an EMBL/GenBank/DDBJ whole genome shotgun (WGS) entry which is preliminary data.</text>
</comment>
<dbReference type="InterPro" id="IPR019734">
    <property type="entry name" value="TPR_rpt"/>
</dbReference>
<protein>
    <submittedName>
        <fullName evidence="2">Tetratricopeptide repeat protein</fullName>
    </submittedName>
</protein>
<evidence type="ECO:0000256" key="1">
    <source>
        <dbReference type="PROSITE-ProRule" id="PRU00339"/>
    </source>
</evidence>
<gene>
    <name evidence="2" type="ORF">ABUH87_09840</name>
</gene>
<dbReference type="InterPro" id="IPR044624">
    <property type="entry name" value="Mbb1-like"/>
</dbReference>
<keyword evidence="3" id="KW-1185">Reference proteome</keyword>
<organism evidence="2 3">
    <name type="scientific">Novosphingobium rhizovicinum</name>
    <dbReference type="NCBI Taxonomy" id="3228928"/>
    <lineage>
        <taxon>Bacteria</taxon>
        <taxon>Pseudomonadati</taxon>
        <taxon>Pseudomonadota</taxon>
        <taxon>Alphaproteobacteria</taxon>
        <taxon>Sphingomonadales</taxon>
        <taxon>Sphingomonadaceae</taxon>
        <taxon>Novosphingobium</taxon>
    </lineage>
</organism>
<proteinExistence type="predicted"/>
<dbReference type="PANTHER" id="PTHR44917:SF1">
    <property type="entry name" value="PROTEIN HIGH CHLOROPHYLL FLUORESCENT 107"/>
    <property type="match status" value="1"/>
</dbReference>
<keyword evidence="1" id="KW-0802">TPR repeat</keyword>
<dbReference type="PANTHER" id="PTHR44917">
    <property type="entry name" value="PROTEIN HIGH CHLOROPHYLL FLUORESCENT 107"/>
    <property type="match status" value="1"/>
</dbReference>
<sequence length="585" mass="62309">MPLAAALVCAVMPFAGHAEEDSAAALLVDGREALARADGIAAEAKLRAALDQGVPKERVAAPLGAAYLQQGDLTRARGWLAPGMFSPETAAEGFRLLARLEQTEGNLPAAGAAYDRALALTPRDAELWVEIGRLRHRGGEDELARQAAEHALSLDGGNVRAQGFQGELIREREGLTAALPWFERGLQQAPDDVPLLLEYAATLGELGRGKEMLEATRQVLKLDPGNARAYYLQAVLAARAGRYELSRSLLARTEGKLAESPGLLLLRSVLELAAGNTRSASDLCERLLHQQPSNVHAQRILARAIFLSGQYRYLALRFRDEVARPDASPYVLTIVARGYEALSDRVRAGELLDRAASPQSVSLRIVGTAGEVGSLMAQGHSLEAEQTAERARMAAPGSYASQSIAGDVQLALGRSVAAQERYARAGSIRMSESLLLRRFRAYAAAGELSAASRMVRTYLSGHPESRGALRLEAGLALGSGDTTRAEAILTHLHRAGGTQDAQLLLDLALVQLRAGDAQKAPRYAAEAYRLQRANPVAAQVLALSYAASGTNRPQAAALLEKAGLMLGDTPLLAQARARLSQAGRS</sequence>
<dbReference type="SMART" id="SM00028">
    <property type="entry name" value="TPR"/>
    <property type="match status" value="6"/>
</dbReference>
<evidence type="ECO:0000313" key="2">
    <source>
        <dbReference type="EMBL" id="MEW9855467.1"/>
    </source>
</evidence>
<dbReference type="SUPFAM" id="SSF48452">
    <property type="entry name" value="TPR-like"/>
    <property type="match status" value="3"/>
</dbReference>
<dbReference type="Gene3D" id="1.25.40.10">
    <property type="entry name" value="Tetratricopeptide repeat domain"/>
    <property type="match status" value="4"/>
</dbReference>
<evidence type="ECO:0000313" key="3">
    <source>
        <dbReference type="Proteomes" id="UP001556118"/>
    </source>
</evidence>
<reference evidence="2 3" key="1">
    <citation type="submission" date="2024-06" db="EMBL/GenBank/DDBJ databases">
        <title>Novosphingobium rhizovicinus M1R2S20.</title>
        <authorList>
            <person name="Sun J.-Q."/>
        </authorList>
    </citation>
    <scope>NUCLEOTIDE SEQUENCE [LARGE SCALE GENOMIC DNA]</scope>
    <source>
        <strain evidence="2 3">M1R2S20</strain>
    </source>
</reference>
<dbReference type="InterPro" id="IPR011990">
    <property type="entry name" value="TPR-like_helical_dom_sf"/>
</dbReference>
<feature type="repeat" description="TPR" evidence="1">
    <location>
        <begin position="91"/>
        <end position="124"/>
    </location>
</feature>
<dbReference type="Pfam" id="PF13432">
    <property type="entry name" value="TPR_16"/>
    <property type="match status" value="2"/>
</dbReference>
<accession>A0ABV3RBI9</accession>
<dbReference type="PROSITE" id="PS50005">
    <property type="entry name" value="TPR"/>
    <property type="match status" value="1"/>
</dbReference>